<comment type="function">
    <text evidence="13">The RuvA-RuvB-RuvC complex processes Holliday junction (HJ) DNA during genetic recombination and DNA repair. Endonuclease that resolves HJ intermediates. Cleaves cruciform DNA by making single-stranded nicks across the HJ at symmetrical positions within the homologous arms, yielding a 5'-phosphate and a 3'-hydroxyl group; requires a central core of homology in the junction. The consensus cleavage sequence is 5'-(A/T)TT(C/G)-3'. Cleavage occurs on the 3'-side of the TT dinucleotide at the point of strand exchange. HJ branch migration catalyzed by RuvA-RuvB allows RuvC to scan DNA until it finds its consensus sequence, where it cleaves and resolves the cruciform DNA.</text>
</comment>
<sequence>MLSKPRIILGLDPGLADTGFGVISVVGNQLTFMDAGSIQTAKQIAFTKRLESIFLDINKIIKKYQPDLVAVEKLYFARNVTTALSVGEARGVILLAIQQNNKELLEFTPLQIKQALTTSGQASKKQVGQMVKAILKLAIIPQPDDVADALAIAITASFFNKKLV</sequence>
<dbReference type="Gene3D" id="3.30.420.10">
    <property type="entry name" value="Ribonuclease H-like superfamily/Ribonuclease H"/>
    <property type="match status" value="1"/>
</dbReference>
<dbReference type="NCBIfam" id="TIGR00228">
    <property type="entry name" value="ruvC"/>
    <property type="match status" value="1"/>
</dbReference>
<dbReference type="SUPFAM" id="SSF53098">
    <property type="entry name" value="Ribonuclease H-like"/>
    <property type="match status" value="1"/>
</dbReference>
<dbReference type="EC" id="3.1.21.10" evidence="13 14"/>
<evidence type="ECO:0000256" key="1">
    <source>
        <dbReference type="ARBA" id="ARBA00009518"/>
    </source>
</evidence>
<comment type="similarity">
    <text evidence="1 13">Belongs to the RuvC family.</text>
</comment>
<dbReference type="CDD" id="cd16962">
    <property type="entry name" value="RuvC"/>
    <property type="match status" value="1"/>
</dbReference>
<keyword evidence="7 13" id="KW-0378">Hydrolase</keyword>
<feature type="binding site" evidence="13">
    <location>
        <position position="72"/>
    </location>
    <ligand>
        <name>Mg(2+)</name>
        <dbReference type="ChEBI" id="CHEBI:18420"/>
        <label>2</label>
    </ligand>
</feature>
<dbReference type="Pfam" id="PF02075">
    <property type="entry name" value="RuvC"/>
    <property type="match status" value="1"/>
</dbReference>
<organism evidence="15 16">
    <name type="scientific">Candidatus Komeilibacteria bacterium CG11_big_fil_rev_8_21_14_0_20_36_20</name>
    <dbReference type="NCBI Taxonomy" id="1974477"/>
    <lineage>
        <taxon>Bacteria</taxon>
        <taxon>Candidatus Komeiliibacteriota</taxon>
    </lineage>
</organism>
<gene>
    <name evidence="13" type="primary">ruvC</name>
    <name evidence="15" type="ORF">COV55_03765</name>
</gene>
<evidence type="ECO:0000313" key="15">
    <source>
        <dbReference type="EMBL" id="PIR06614.1"/>
    </source>
</evidence>
<keyword evidence="2 13" id="KW-0963">Cytoplasm</keyword>
<dbReference type="HAMAP" id="MF_00034">
    <property type="entry name" value="RuvC"/>
    <property type="match status" value="1"/>
</dbReference>
<dbReference type="FunFam" id="3.30.420.10:FF:000002">
    <property type="entry name" value="Crossover junction endodeoxyribonuclease RuvC"/>
    <property type="match status" value="1"/>
</dbReference>
<evidence type="ECO:0000256" key="5">
    <source>
        <dbReference type="ARBA" id="ARBA00022759"/>
    </source>
</evidence>
<comment type="catalytic activity">
    <reaction evidence="12 13">
        <text>Endonucleolytic cleavage at a junction such as a reciprocal single-stranded crossover between two homologous DNA duplexes (Holliday junction).</text>
        <dbReference type="EC" id="3.1.21.10"/>
    </reaction>
</comment>
<accession>A0A2H0NCM4</accession>
<keyword evidence="8 13" id="KW-0460">Magnesium</keyword>
<dbReference type="InterPro" id="IPR002176">
    <property type="entry name" value="X-over_junc_endoDNase_RuvC"/>
</dbReference>
<evidence type="ECO:0000256" key="12">
    <source>
        <dbReference type="ARBA" id="ARBA00029354"/>
    </source>
</evidence>
<dbReference type="EMBL" id="PCWQ01000012">
    <property type="protein sequence ID" value="PIR06614.1"/>
    <property type="molecule type" value="Genomic_DNA"/>
</dbReference>
<dbReference type="GO" id="GO:0006310">
    <property type="term" value="P:DNA recombination"/>
    <property type="evidence" value="ECO:0007669"/>
    <property type="project" value="UniProtKB-UniRule"/>
</dbReference>
<evidence type="ECO:0000256" key="11">
    <source>
        <dbReference type="ARBA" id="ARBA00023204"/>
    </source>
</evidence>
<reference evidence="15 16" key="1">
    <citation type="submission" date="2017-09" db="EMBL/GenBank/DDBJ databases">
        <title>Depth-based differentiation of microbial function through sediment-hosted aquifers and enrichment of novel symbionts in the deep terrestrial subsurface.</title>
        <authorList>
            <person name="Probst A.J."/>
            <person name="Ladd B."/>
            <person name="Jarett J.K."/>
            <person name="Geller-Mcgrath D.E."/>
            <person name="Sieber C.M."/>
            <person name="Emerson J.B."/>
            <person name="Anantharaman K."/>
            <person name="Thomas B.C."/>
            <person name="Malmstrom R."/>
            <person name="Stieglmeier M."/>
            <person name="Klingl A."/>
            <person name="Woyke T."/>
            <person name="Ryan C.M."/>
            <person name="Banfield J.F."/>
        </authorList>
    </citation>
    <scope>NUCLEOTIDE SEQUENCE [LARGE SCALE GENOMIC DNA]</scope>
    <source>
        <strain evidence="15">CG11_big_fil_rev_8_21_14_0_20_36_20</strain>
    </source>
</reference>
<keyword evidence="11 13" id="KW-0234">DNA repair</keyword>
<comment type="caution">
    <text evidence="15">The sequence shown here is derived from an EMBL/GenBank/DDBJ whole genome shotgun (WGS) entry which is preliminary data.</text>
</comment>
<comment type="subunit">
    <text evidence="13">Homodimer which binds Holliday junction (HJ) DNA. The HJ becomes 2-fold symmetrical on binding to RuvC with unstacked arms; it has a different conformation from HJ DNA in complex with RuvA. In the full resolvosome a probable DNA-RuvA(4)-RuvB(12)-RuvC(2) complex forms which resolves the HJ.</text>
</comment>
<feature type="active site" evidence="13">
    <location>
        <position position="72"/>
    </location>
</feature>
<dbReference type="GO" id="GO:0008821">
    <property type="term" value="F:crossover junction DNA endonuclease activity"/>
    <property type="evidence" value="ECO:0007669"/>
    <property type="project" value="UniProtKB-UniRule"/>
</dbReference>
<evidence type="ECO:0000256" key="3">
    <source>
        <dbReference type="ARBA" id="ARBA00022722"/>
    </source>
</evidence>
<evidence type="ECO:0000256" key="8">
    <source>
        <dbReference type="ARBA" id="ARBA00022842"/>
    </source>
</evidence>
<comment type="subcellular location">
    <subcellularLocation>
        <location evidence="13">Cytoplasm</location>
    </subcellularLocation>
</comment>
<evidence type="ECO:0000256" key="13">
    <source>
        <dbReference type="HAMAP-Rule" id="MF_00034"/>
    </source>
</evidence>
<proteinExistence type="inferred from homology"/>
<keyword evidence="3 13" id="KW-0540">Nuclease</keyword>
<dbReference type="Proteomes" id="UP000230564">
    <property type="component" value="Unassembled WGS sequence"/>
</dbReference>
<dbReference type="PANTHER" id="PTHR30194:SF3">
    <property type="entry name" value="CROSSOVER JUNCTION ENDODEOXYRIBONUCLEASE RUVC"/>
    <property type="match status" value="1"/>
</dbReference>
<dbReference type="AlphaFoldDB" id="A0A2H0NCM4"/>
<dbReference type="InterPro" id="IPR036397">
    <property type="entry name" value="RNaseH_sf"/>
</dbReference>
<evidence type="ECO:0000256" key="7">
    <source>
        <dbReference type="ARBA" id="ARBA00022801"/>
    </source>
</evidence>
<dbReference type="GO" id="GO:0006281">
    <property type="term" value="P:DNA repair"/>
    <property type="evidence" value="ECO:0007669"/>
    <property type="project" value="UniProtKB-UniRule"/>
</dbReference>
<evidence type="ECO:0000313" key="16">
    <source>
        <dbReference type="Proteomes" id="UP000230564"/>
    </source>
</evidence>
<evidence type="ECO:0000256" key="10">
    <source>
        <dbReference type="ARBA" id="ARBA00023172"/>
    </source>
</evidence>
<feature type="active site" evidence="13">
    <location>
        <position position="145"/>
    </location>
</feature>
<evidence type="ECO:0000256" key="14">
    <source>
        <dbReference type="NCBIfam" id="TIGR00228"/>
    </source>
</evidence>
<evidence type="ECO:0000256" key="6">
    <source>
        <dbReference type="ARBA" id="ARBA00022763"/>
    </source>
</evidence>
<dbReference type="GO" id="GO:0005737">
    <property type="term" value="C:cytoplasm"/>
    <property type="evidence" value="ECO:0007669"/>
    <property type="project" value="UniProtKB-SubCell"/>
</dbReference>
<protein>
    <recommendedName>
        <fullName evidence="13 14">Crossover junction endodeoxyribonuclease RuvC</fullName>
        <ecNumber evidence="13 14">3.1.21.10</ecNumber>
    </recommendedName>
    <alternativeName>
        <fullName evidence="13">Holliday junction nuclease RuvC</fullName>
    </alternativeName>
    <alternativeName>
        <fullName evidence="13">Holliday junction resolvase RuvC</fullName>
    </alternativeName>
</protein>
<dbReference type="GO" id="GO:0048476">
    <property type="term" value="C:Holliday junction resolvase complex"/>
    <property type="evidence" value="ECO:0007669"/>
    <property type="project" value="UniProtKB-UniRule"/>
</dbReference>
<dbReference type="InterPro" id="IPR012337">
    <property type="entry name" value="RNaseH-like_sf"/>
</dbReference>
<comment type="cofactor">
    <cofactor evidence="13">
        <name>Mg(2+)</name>
        <dbReference type="ChEBI" id="CHEBI:18420"/>
    </cofactor>
    <text evidence="13">Binds 2 Mg(2+) ion per subunit.</text>
</comment>
<evidence type="ECO:0000256" key="9">
    <source>
        <dbReference type="ARBA" id="ARBA00023125"/>
    </source>
</evidence>
<feature type="active site" evidence="13">
    <location>
        <position position="12"/>
    </location>
</feature>
<dbReference type="PANTHER" id="PTHR30194">
    <property type="entry name" value="CROSSOVER JUNCTION ENDODEOXYRIBONUCLEASE RUVC"/>
    <property type="match status" value="1"/>
</dbReference>
<keyword evidence="10 13" id="KW-0233">DNA recombination</keyword>
<keyword evidence="6 13" id="KW-0227">DNA damage</keyword>
<evidence type="ECO:0000256" key="4">
    <source>
        <dbReference type="ARBA" id="ARBA00022723"/>
    </source>
</evidence>
<dbReference type="PRINTS" id="PR00696">
    <property type="entry name" value="RSOLVASERUVC"/>
</dbReference>
<dbReference type="GO" id="GO:0000287">
    <property type="term" value="F:magnesium ion binding"/>
    <property type="evidence" value="ECO:0007669"/>
    <property type="project" value="UniProtKB-UniRule"/>
</dbReference>
<dbReference type="NCBIfam" id="NF000711">
    <property type="entry name" value="PRK00039.2-1"/>
    <property type="match status" value="1"/>
</dbReference>
<keyword evidence="9 13" id="KW-0238">DNA-binding</keyword>
<keyword evidence="4 13" id="KW-0479">Metal-binding</keyword>
<feature type="binding site" evidence="13">
    <location>
        <position position="12"/>
    </location>
    <ligand>
        <name>Mg(2+)</name>
        <dbReference type="ChEBI" id="CHEBI:18420"/>
        <label>1</label>
    </ligand>
</feature>
<keyword evidence="5 13" id="KW-0255">Endonuclease</keyword>
<evidence type="ECO:0000256" key="2">
    <source>
        <dbReference type="ARBA" id="ARBA00022490"/>
    </source>
</evidence>
<name>A0A2H0NCM4_9BACT</name>
<feature type="binding site" evidence="13">
    <location>
        <position position="145"/>
    </location>
    <ligand>
        <name>Mg(2+)</name>
        <dbReference type="ChEBI" id="CHEBI:18420"/>
        <label>1</label>
    </ligand>
</feature>
<dbReference type="GO" id="GO:0003677">
    <property type="term" value="F:DNA binding"/>
    <property type="evidence" value="ECO:0007669"/>
    <property type="project" value="UniProtKB-KW"/>
</dbReference>